<dbReference type="OrthoDB" id="3032844at2759"/>
<reference evidence="1" key="1">
    <citation type="journal article" date="2021" name="Nat. Commun.">
        <title>Genetic determinants of endophytism in the Arabidopsis root mycobiome.</title>
        <authorList>
            <person name="Mesny F."/>
            <person name="Miyauchi S."/>
            <person name="Thiergart T."/>
            <person name="Pickel B."/>
            <person name="Atanasova L."/>
            <person name="Karlsson M."/>
            <person name="Huettel B."/>
            <person name="Barry K.W."/>
            <person name="Haridas S."/>
            <person name="Chen C."/>
            <person name="Bauer D."/>
            <person name="Andreopoulos W."/>
            <person name="Pangilinan J."/>
            <person name="LaButti K."/>
            <person name="Riley R."/>
            <person name="Lipzen A."/>
            <person name="Clum A."/>
            <person name="Drula E."/>
            <person name="Henrissat B."/>
            <person name="Kohler A."/>
            <person name="Grigoriev I.V."/>
            <person name="Martin F.M."/>
            <person name="Hacquard S."/>
        </authorList>
    </citation>
    <scope>NUCLEOTIDE SEQUENCE</scope>
    <source>
        <strain evidence="1">MPI-SDFR-AT-0068</strain>
    </source>
</reference>
<comment type="caution">
    <text evidence="1">The sequence shown here is derived from an EMBL/GenBank/DDBJ whole genome shotgun (WGS) entry which is preliminary data.</text>
</comment>
<proteinExistence type="predicted"/>
<protein>
    <submittedName>
        <fullName evidence="1">Uncharacterized protein</fullName>
    </submittedName>
</protein>
<organism evidence="1 2">
    <name type="scientific">Fusarium tricinctum</name>
    <dbReference type="NCBI Taxonomy" id="61284"/>
    <lineage>
        <taxon>Eukaryota</taxon>
        <taxon>Fungi</taxon>
        <taxon>Dikarya</taxon>
        <taxon>Ascomycota</taxon>
        <taxon>Pezizomycotina</taxon>
        <taxon>Sordariomycetes</taxon>
        <taxon>Hypocreomycetidae</taxon>
        <taxon>Hypocreales</taxon>
        <taxon>Nectriaceae</taxon>
        <taxon>Fusarium</taxon>
        <taxon>Fusarium tricinctum species complex</taxon>
    </lineage>
</organism>
<evidence type="ECO:0000313" key="1">
    <source>
        <dbReference type="EMBL" id="KAH7239419.1"/>
    </source>
</evidence>
<gene>
    <name evidence="1" type="ORF">BKA59DRAFT_458735</name>
</gene>
<dbReference type="EMBL" id="JAGPXF010000006">
    <property type="protein sequence ID" value="KAH7239419.1"/>
    <property type="molecule type" value="Genomic_DNA"/>
</dbReference>
<dbReference type="Proteomes" id="UP000813427">
    <property type="component" value="Unassembled WGS sequence"/>
</dbReference>
<evidence type="ECO:0000313" key="2">
    <source>
        <dbReference type="Proteomes" id="UP000813427"/>
    </source>
</evidence>
<accession>A0A8K0W908</accession>
<dbReference type="AlphaFoldDB" id="A0A8K0W908"/>
<name>A0A8K0W908_9HYPO</name>
<keyword evidence="2" id="KW-1185">Reference proteome</keyword>
<sequence>MSLETSLGGAVRIKIGVHDINWATGFNVMPCRSFSANQPNMSRPQRLQWIIEKIGPLIIAPYLFTPLAILVRAAPVPSEDEIPPPDRNSAFQTLADSTQDLAALLGVFARVSVKRLLGYIRAIVKLSLGLQACKNAAYNTSTVWPLLGVSEGDRLPFDELVKVTSMNWRIVEKERIIWNEPPTTKEKEANNPGLGRADNRAAVALVSWRVAKTVRHTVDSAPLLEQFAKMGDEGFRYTAEQERYYISSVTLADRGAFLVSPFGRSLIATIAVVSISVTCPTLLPFCGPASE</sequence>